<dbReference type="PANTHER" id="PTHR38603">
    <property type="entry name" value="CHAPERONE NAPD"/>
    <property type="match status" value="1"/>
</dbReference>
<evidence type="ECO:0000313" key="5">
    <source>
        <dbReference type="EMBL" id="GAA4648530.1"/>
    </source>
</evidence>
<comment type="subcellular location">
    <subcellularLocation>
        <location evidence="1 4">Cytoplasm</location>
    </subcellularLocation>
</comment>
<comment type="function">
    <text evidence="4">Chaperone for NapA, the catalytic subunit of the periplasmic nitrate reductase. It binds directly and specifically to the twin-arginine signal peptide of NapA, preventing premature interaction with the Tat translocase and premature export.</text>
</comment>
<dbReference type="PANTHER" id="PTHR38603:SF1">
    <property type="entry name" value="CHAPERONE NAPD"/>
    <property type="match status" value="1"/>
</dbReference>
<keyword evidence="6" id="KW-1185">Reference proteome</keyword>
<evidence type="ECO:0000256" key="1">
    <source>
        <dbReference type="ARBA" id="ARBA00004496"/>
    </source>
</evidence>
<dbReference type="Pfam" id="PF03927">
    <property type="entry name" value="NapD"/>
    <property type="match status" value="1"/>
</dbReference>
<sequence length="90" mass="9813">MKNHDVSEALGGYSISGLLVHTRPEVRSDVMDRLSQLQGVEVHIAEASGKLIVTVEEEPGERTMIEGIERVRLTAGVVSTALIYTHTEQA</sequence>
<reference evidence="6" key="1">
    <citation type="journal article" date="2019" name="Int. J. Syst. Evol. Microbiol.">
        <title>The Global Catalogue of Microorganisms (GCM) 10K type strain sequencing project: providing services to taxonomists for standard genome sequencing and annotation.</title>
        <authorList>
            <consortium name="The Broad Institute Genomics Platform"/>
            <consortium name="The Broad Institute Genome Sequencing Center for Infectious Disease"/>
            <person name="Wu L."/>
            <person name="Ma J."/>
        </authorList>
    </citation>
    <scope>NUCLEOTIDE SEQUENCE [LARGE SCALE GENOMIC DNA]</scope>
    <source>
        <strain evidence="6">JCM 17805</strain>
    </source>
</reference>
<evidence type="ECO:0000313" key="6">
    <source>
        <dbReference type="Proteomes" id="UP001500604"/>
    </source>
</evidence>
<dbReference type="HAMAP" id="MF_02200">
    <property type="entry name" value="NapD"/>
    <property type="match status" value="1"/>
</dbReference>
<dbReference type="Gene3D" id="3.30.70.920">
    <property type="match status" value="1"/>
</dbReference>
<dbReference type="InterPro" id="IPR005623">
    <property type="entry name" value="Chaperone_NapD_NO3_reduct"/>
</dbReference>
<gene>
    <name evidence="4" type="primary">napD</name>
    <name evidence="5" type="ORF">GCM10023116_07990</name>
</gene>
<dbReference type="EMBL" id="BAABFL010000081">
    <property type="protein sequence ID" value="GAA4648530.1"/>
    <property type="molecule type" value="Genomic_DNA"/>
</dbReference>
<protein>
    <recommendedName>
        <fullName evidence="4">Chaperone NapD</fullName>
    </recommendedName>
    <alternativeName>
        <fullName evidence="4">NapA signal peptide-binding chaperone NapD</fullName>
    </alternativeName>
</protein>
<keyword evidence="3 4" id="KW-0143">Chaperone</keyword>
<dbReference type="RefSeq" id="WP_345194190.1">
    <property type="nucleotide sequence ID" value="NZ_BAABFL010000081.1"/>
</dbReference>
<comment type="subunit">
    <text evidence="4">Interacts with the cytoplasmic NapA precursor.</text>
</comment>
<evidence type="ECO:0000256" key="3">
    <source>
        <dbReference type="ARBA" id="ARBA00023186"/>
    </source>
</evidence>
<proteinExistence type="inferred from homology"/>
<comment type="similarity">
    <text evidence="4">Belongs to the NapD family.</text>
</comment>
<accession>A0ABP8V088</accession>
<name>A0ABP8V088_9GAMM</name>
<evidence type="ECO:0000256" key="4">
    <source>
        <dbReference type="HAMAP-Rule" id="MF_02200"/>
    </source>
</evidence>
<comment type="caution">
    <text evidence="5">The sequence shown here is derived from an EMBL/GenBank/DDBJ whole genome shotgun (WGS) entry which is preliminary data.</text>
</comment>
<evidence type="ECO:0000256" key="2">
    <source>
        <dbReference type="ARBA" id="ARBA00022490"/>
    </source>
</evidence>
<keyword evidence="2 4" id="KW-0963">Cytoplasm</keyword>
<organism evidence="5 6">
    <name type="scientific">Kistimonas scapharcae</name>
    <dbReference type="NCBI Taxonomy" id="1036133"/>
    <lineage>
        <taxon>Bacteria</taxon>
        <taxon>Pseudomonadati</taxon>
        <taxon>Pseudomonadota</taxon>
        <taxon>Gammaproteobacteria</taxon>
        <taxon>Oceanospirillales</taxon>
        <taxon>Endozoicomonadaceae</taxon>
        <taxon>Kistimonas</taxon>
    </lineage>
</organism>
<dbReference type="Proteomes" id="UP001500604">
    <property type="component" value="Unassembled WGS sequence"/>
</dbReference>